<proteinExistence type="predicted"/>
<dbReference type="Proteomes" id="UP000641932">
    <property type="component" value="Unassembled WGS sequence"/>
</dbReference>
<comment type="caution">
    <text evidence="1">The sequence shown here is derived from an EMBL/GenBank/DDBJ whole genome shotgun (WGS) entry which is preliminary data.</text>
</comment>
<name>A0A917ZVE9_9ACTN</name>
<gene>
    <name evidence="1" type="ORF">GCM10012280_48790</name>
</gene>
<keyword evidence="2" id="KW-1185">Reference proteome</keyword>
<dbReference type="AlphaFoldDB" id="A0A917ZVE9"/>
<reference evidence="1" key="1">
    <citation type="journal article" date="2014" name="Int. J. Syst. Evol. Microbiol.">
        <title>Complete genome sequence of Corynebacterium casei LMG S-19264T (=DSM 44701T), isolated from a smear-ripened cheese.</title>
        <authorList>
            <consortium name="US DOE Joint Genome Institute (JGI-PGF)"/>
            <person name="Walter F."/>
            <person name="Albersmeier A."/>
            <person name="Kalinowski J."/>
            <person name="Ruckert C."/>
        </authorList>
    </citation>
    <scope>NUCLEOTIDE SEQUENCE</scope>
    <source>
        <strain evidence="1">CGMCC 4.7201</strain>
    </source>
</reference>
<evidence type="ECO:0000313" key="1">
    <source>
        <dbReference type="EMBL" id="GGO94288.1"/>
    </source>
</evidence>
<reference evidence="1" key="2">
    <citation type="submission" date="2020-09" db="EMBL/GenBank/DDBJ databases">
        <authorList>
            <person name="Sun Q."/>
            <person name="Zhou Y."/>
        </authorList>
    </citation>
    <scope>NUCLEOTIDE SEQUENCE</scope>
    <source>
        <strain evidence="1">CGMCC 4.7201</strain>
    </source>
</reference>
<organism evidence="1 2">
    <name type="scientific">Wenjunlia tyrosinilytica</name>
    <dbReference type="NCBI Taxonomy" id="1544741"/>
    <lineage>
        <taxon>Bacteria</taxon>
        <taxon>Bacillati</taxon>
        <taxon>Actinomycetota</taxon>
        <taxon>Actinomycetes</taxon>
        <taxon>Kitasatosporales</taxon>
        <taxon>Streptomycetaceae</taxon>
        <taxon>Wenjunlia</taxon>
    </lineage>
</organism>
<sequence length="185" mass="19679">MTYAQTLLDRIGGNPEVARLLADIADFDIERREPVEDLALPGGDALEPVAGDAGGGTYFLVGDSVGEHRPVLYADSEGGAALVADSLTHAVETVLGLPSWRDCLNLAARSDGSEEELAAAVEEVEEEVGEDIPDLAEQRAYAAAALGLRLPPAVDLLERLYDTASRTGPDHLPINPWGDPYELLF</sequence>
<dbReference type="EMBL" id="BMMS01000022">
    <property type="protein sequence ID" value="GGO94288.1"/>
    <property type="molecule type" value="Genomic_DNA"/>
</dbReference>
<protein>
    <submittedName>
        <fullName evidence="1">Uncharacterized protein</fullName>
    </submittedName>
</protein>
<evidence type="ECO:0000313" key="2">
    <source>
        <dbReference type="Proteomes" id="UP000641932"/>
    </source>
</evidence>
<dbReference type="RefSeq" id="WP_229698702.1">
    <property type="nucleotide sequence ID" value="NZ_BMMS01000022.1"/>
</dbReference>
<accession>A0A917ZVE9</accession>